<evidence type="ECO:0000259" key="13">
    <source>
        <dbReference type="PROSITE" id="PS50071"/>
    </source>
</evidence>
<dbReference type="Proteomes" id="UP001292079">
    <property type="component" value="Unassembled WGS sequence"/>
</dbReference>
<feature type="DNA-binding region" description="Homeobox" evidence="10">
    <location>
        <begin position="671"/>
        <end position="730"/>
    </location>
</feature>
<proteinExistence type="inferred from homology"/>
<evidence type="ECO:0000256" key="11">
    <source>
        <dbReference type="RuleBase" id="RU000682"/>
    </source>
</evidence>
<organism evidence="15 16">
    <name type="scientific">Schistosoma mekongi</name>
    <name type="common">Parasitic worm</name>
    <dbReference type="NCBI Taxonomy" id="38744"/>
    <lineage>
        <taxon>Eukaryota</taxon>
        <taxon>Metazoa</taxon>
        <taxon>Spiralia</taxon>
        <taxon>Lophotrochozoa</taxon>
        <taxon>Platyhelminthes</taxon>
        <taxon>Trematoda</taxon>
        <taxon>Digenea</taxon>
        <taxon>Strigeidida</taxon>
        <taxon>Schistosomatoidea</taxon>
        <taxon>Schistosomatidae</taxon>
        <taxon>Schistosoma</taxon>
    </lineage>
</organism>
<dbReference type="PROSITE" id="PS00027">
    <property type="entry name" value="HOMEOBOX_1"/>
    <property type="match status" value="1"/>
</dbReference>
<dbReference type="PROSITE" id="PS50071">
    <property type="entry name" value="HOMEOBOX_2"/>
    <property type="match status" value="1"/>
</dbReference>
<dbReference type="InterPro" id="IPR001523">
    <property type="entry name" value="Paired_dom"/>
</dbReference>
<evidence type="ECO:0000256" key="1">
    <source>
        <dbReference type="ARBA" id="ARBA00004123"/>
    </source>
</evidence>
<dbReference type="InterPro" id="IPR001356">
    <property type="entry name" value="HD"/>
</dbReference>
<evidence type="ECO:0000256" key="6">
    <source>
        <dbReference type="ARBA" id="ARBA00023125"/>
    </source>
</evidence>
<feature type="domain" description="Paired" evidence="14">
    <location>
        <begin position="232"/>
        <end position="377"/>
    </location>
</feature>
<dbReference type="PANTHER" id="PTHR45636:SF49">
    <property type="entry name" value="PAIRED BOX PROTEIN 3 HOMOLOG"/>
    <property type="match status" value="1"/>
</dbReference>
<keyword evidence="8" id="KW-0804">Transcription</keyword>
<reference evidence="15" key="2">
    <citation type="journal article" date="2023" name="Infect Dis Poverty">
        <title>Chromosome-scale genome of the human blood fluke Schistosoma mekongi and its implications for public health.</title>
        <authorList>
            <person name="Zhou M."/>
            <person name="Xu L."/>
            <person name="Xu D."/>
            <person name="Chen W."/>
            <person name="Khan J."/>
            <person name="Hu Y."/>
            <person name="Huang H."/>
            <person name="Wei H."/>
            <person name="Zhang Y."/>
            <person name="Chusongsang P."/>
            <person name="Tanasarnprasert K."/>
            <person name="Hu X."/>
            <person name="Limpanont Y."/>
            <person name="Lv Z."/>
        </authorList>
    </citation>
    <scope>NUCLEOTIDE SEQUENCE</scope>
    <source>
        <strain evidence="15">LV_2022a</strain>
    </source>
</reference>
<keyword evidence="16" id="KW-1185">Reference proteome</keyword>
<feature type="region of interest" description="Disordered" evidence="12">
    <location>
        <begin position="291"/>
        <end position="314"/>
    </location>
</feature>
<keyword evidence="3" id="KW-0217">Developmental protein</keyword>
<dbReference type="InterPro" id="IPR043182">
    <property type="entry name" value="PAIRED_DNA-bd_dom"/>
</dbReference>
<dbReference type="CDD" id="cd00086">
    <property type="entry name" value="homeodomain"/>
    <property type="match status" value="1"/>
</dbReference>
<dbReference type="GO" id="GO:0005634">
    <property type="term" value="C:nucleus"/>
    <property type="evidence" value="ECO:0007669"/>
    <property type="project" value="UniProtKB-SubCell"/>
</dbReference>
<dbReference type="SUPFAM" id="SSF46689">
    <property type="entry name" value="Homeodomain-like"/>
    <property type="match status" value="2"/>
</dbReference>
<dbReference type="InterPro" id="IPR043565">
    <property type="entry name" value="PAX_fam"/>
</dbReference>
<comment type="subcellular location">
    <subcellularLocation>
        <location evidence="1 10 11">Nucleus</location>
    </subcellularLocation>
</comment>
<dbReference type="SMART" id="SM00389">
    <property type="entry name" value="HOX"/>
    <property type="match status" value="1"/>
</dbReference>
<evidence type="ECO:0000256" key="3">
    <source>
        <dbReference type="ARBA" id="ARBA00022473"/>
    </source>
</evidence>
<dbReference type="GO" id="GO:0000981">
    <property type="term" value="F:DNA-binding transcription factor activity, RNA polymerase II-specific"/>
    <property type="evidence" value="ECO:0007669"/>
    <property type="project" value="InterPro"/>
</dbReference>
<evidence type="ECO:0000256" key="5">
    <source>
        <dbReference type="ARBA" id="ARBA00023015"/>
    </source>
</evidence>
<dbReference type="PROSITE" id="PS00034">
    <property type="entry name" value="PAIRED_1"/>
    <property type="match status" value="1"/>
</dbReference>
<sequence>MQNIGNYSENTKDMPSSSCYTNLITSPTSLSSSSSRLLPSTSNSIFNIDFASATYKEWLHIMNQLYHIDHSQQLFHNIQYSPPNTSYTETIDNLTRTTNIEPFNTNCNQLNINKQDTSRKTSESFMNSDSLISQYYYYYNYYFSLRNARKLLQPHQQNQLITDELLKSEQNNKEITFMIDKQDSLKHLTTTTTTTTTTTKLNCSTASNTLTKSIDKNAHLFSSKFPPILFEGQGRVNQLGGMFINGRPLPYETRLKIVELSNSGIRPCDISRQLKVSHGCVSKILQRYSETGSVSPGATGGARKSRSNQNPQQHCDEHLQYTANATTINTTTSASSLGNHSRNLRQTHVKLRRLNSKQNNKSAILLKKRMSKSKRRLFSTNFNAMNCVGNQLSTKPHNFLLNRKKLQCITSIDPTLSPFQQQQQHEAIDLSINKQSKVTRSEMTTTIPPSTTYIPMTLSSMFCNTHMLQLQNKFSAEITTLGPSATTTTSSSTNLDTIPQKYFQHSNTNSSPKQIGLDLTTSMNDRIQDYLKCLTEDRSIHTATNLSMNSKQSYSKDYLYQSSRHPNLTYSPTVGSSFQYRGSIENQSTNSHFPLNSISTFLSQQDNDLMKSRTITTQINDQDGYFKTTEQKNDVYHSSPITVNDMCECSPGSPLSNEDIVTDSNVTNFMGRRNRTTFSEKQVEFLELAFQHTHYPDLQLRETLAYQTNLPECKIQVWFSNRRARWRKQISFTCQNTLETMSTLSESFNKQPKCEAVTSNNNEIQHQIMPTSLLTNKTKVSESTRLISQTSLDQLNNEHSKTTSGYNSTTVAHPFTNREIIQSPLSIEKKILYDYCNALLKLYQTKHFTSSNEMNECTSNDLLHTTQWDHQVKGRNDNQIDQLSSSKDTQRILHKVMEDSGYLPRTIDNESCDYTTYNKTMDFSKTTPNKPSSSTMTENMYTTQKQTDEIECNTLEISLHNTRPLSTLKIVHHSDTSELIEPDSTMDYQKSP</sequence>
<evidence type="ECO:0000256" key="9">
    <source>
        <dbReference type="ARBA" id="ARBA00023242"/>
    </source>
</evidence>
<accession>A0AAE1Z935</accession>
<dbReference type="SMART" id="SM00351">
    <property type="entry name" value="PAX"/>
    <property type="match status" value="1"/>
</dbReference>
<evidence type="ECO:0000256" key="4">
    <source>
        <dbReference type="ARBA" id="ARBA00022724"/>
    </source>
</evidence>
<reference evidence="15" key="1">
    <citation type="submission" date="2022-04" db="EMBL/GenBank/DDBJ databases">
        <authorList>
            <person name="Xu L."/>
            <person name="Lv Z."/>
        </authorList>
    </citation>
    <scope>NUCLEOTIDE SEQUENCE</scope>
    <source>
        <strain evidence="15">LV_2022a</strain>
    </source>
</reference>
<dbReference type="InterPro" id="IPR017970">
    <property type="entry name" value="Homeobox_CS"/>
</dbReference>
<dbReference type="Pfam" id="PF00046">
    <property type="entry name" value="Homeodomain"/>
    <property type="match status" value="1"/>
</dbReference>
<keyword evidence="5" id="KW-0805">Transcription regulation</keyword>
<comment type="caution">
    <text evidence="15">The sequence shown here is derived from an EMBL/GenBank/DDBJ whole genome shotgun (WGS) entry which is preliminary data.</text>
</comment>
<evidence type="ECO:0000256" key="12">
    <source>
        <dbReference type="SAM" id="MobiDB-lite"/>
    </source>
</evidence>
<keyword evidence="7 10" id="KW-0371">Homeobox</keyword>
<dbReference type="PRINTS" id="PR00027">
    <property type="entry name" value="PAIREDBOX"/>
</dbReference>
<dbReference type="PROSITE" id="PS51057">
    <property type="entry name" value="PAIRED_2"/>
    <property type="match status" value="1"/>
</dbReference>
<dbReference type="PANTHER" id="PTHR45636">
    <property type="entry name" value="PAIRED BOX PROTEIN PAX-6-RELATED-RELATED"/>
    <property type="match status" value="1"/>
</dbReference>
<comment type="similarity">
    <text evidence="2">Belongs to the paired homeobox family.</text>
</comment>
<evidence type="ECO:0000256" key="7">
    <source>
        <dbReference type="ARBA" id="ARBA00023155"/>
    </source>
</evidence>
<dbReference type="InterPro" id="IPR036388">
    <property type="entry name" value="WH-like_DNA-bd_sf"/>
</dbReference>
<keyword evidence="9 10" id="KW-0539">Nucleus</keyword>
<evidence type="ECO:0008006" key="17">
    <source>
        <dbReference type="Google" id="ProtNLM"/>
    </source>
</evidence>
<protein>
    <recommendedName>
        <fullName evidence="17">Paired box protein Pax-6</fullName>
    </recommendedName>
</protein>
<dbReference type="Gene3D" id="1.10.10.10">
    <property type="entry name" value="Winged helix-like DNA-binding domain superfamily/Winged helix DNA-binding domain"/>
    <property type="match status" value="1"/>
</dbReference>
<evidence type="ECO:0000313" key="16">
    <source>
        <dbReference type="Proteomes" id="UP001292079"/>
    </source>
</evidence>
<dbReference type="Gene3D" id="1.10.10.60">
    <property type="entry name" value="Homeodomain-like"/>
    <property type="match status" value="1"/>
</dbReference>
<dbReference type="EMBL" id="JALJAT010000005">
    <property type="protein sequence ID" value="KAK4469801.1"/>
    <property type="molecule type" value="Genomic_DNA"/>
</dbReference>
<evidence type="ECO:0000259" key="14">
    <source>
        <dbReference type="PROSITE" id="PS51057"/>
    </source>
</evidence>
<dbReference type="Pfam" id="PF00292">
    <property type="entry name" value="PAX"/>
    <property type="match status" value="1"/>
</dbReference>
<evidence type="ECO:0000256" key="2">
    <source>
        <dbReference type="ARBA" id="ARBA00005733"/>
    </source>
</evidence>
<keyword evidence="6 10" id="KW-0238">DNA-binding</keyword>
<evidence type="ECO:0000256" key="8">
    <source>
        <dbReference type="ARBA" id="ARBA00023163"/>
    </source>
</evidence>
<dbReference type="GO" id="GO:0000978">
    <property type="term" value="F:RNA polymerase II cis-regulatory region sequence-specific DNA binding"/>
    <property type="evidence" value="ECO:0007669"/>
    <property type="project" value="TreeGrafter"/>
</dbReference>
<evidence type="ECO:0000256" key="10">
    <source>
        <dbReference type="PROSITE-ProRule" id="PRU00108"/>
    </source>
</evidence>
<feature type="domain" description="Homeobox" evidence="13">
    <location>
        <begin position="669"/>
        <end position="729"/>
    </location>
</feature>
<dbReference type="InterPro" id="IPR009057">
    <property type="entry name" value="Homeodomain-like_sf"/>
</dbReference>
<gene>
    <name evidence="15" type="ORF">MN116_007316</name>
</gene>
<evidence type="ECO:0000313" key="15">
    <source>
        <dbReference type="EMBL" id="KAK4469801.1"/>
    </source>
</evidence>
<keyword evidence="4" id="KW-0563">Paired box</keyword>
<name>A0AAE1Z935_SCHME</name>
<dbReference type="AlphaFoldDB" id="A0AAE1Z935"/>